<reference evidence="2" key="2">
    <citation type="submission" date="2021-02" db="EMBL/GenBank/DDBJ databases">
        <authorList>
            <person name="Kimball J.A."/>
            <person name="Haas M.W."/>
            <person name="Macchietto M."/>
            <person name="Kono T."/>
            <person name="Duquette J."/>
            <person name="Shao M."/>
        </authorList>
    </citation>
    <scope>NUCLEOTIDE SEQUENCE</scope>
    <source>
        <tissue evidence="2">Fresh leaf tissue</tissue>
    </source>
</reference>
<dbReference type="InterPro" id="IPR005174">
    <property type="entry name" value="KIB1-4_b-propeller"/>
</dbReference>
<dbReference type="OrthoDB" id="586335at2759"/>
<evidence type="ECO:0000313" key="3">
    <source>
        <dbReference type="Proteomes" id="UP000729402"/>
    </source>
</evidence>
<reference evidence="2" key="1">
    <citation type="journal article" date="2021" name="bioRxiv">
        <title>Whole Genome Assembly and Annotation of Northern Wild Rice, Zizania palustris L., Supports a Whole Genome Duplication in the Zizania Genus.</title>
        <authorList>
            <person name="Haas M."/>
            <person name="Kono T."/>
            <person name="Macchietto M."/>
            <person name="Millas R."/>
            <person name="McGilp L."/>
            <person name="Shao M."/>
            <person name="Duquette J."/>
            <person name="Hirsch C.N."/>
            <person name="Kimball J."/>
        </authorList>
    </citation>
    <scope>NUCLEOTIDE SEQUENCE</scope>
    <source>
        <tissue evidence="2">Fresh leaf tissue</tissue>
    </source>
</reference>
<gene>
    <name evidence="2" type="ORF">GUJ93_ZPchr0011g27428</name>
</gene>
<dbReference type="Proteomes" id="UP000729402">
    <property type="component" value="Unassembled WGS sequence"/>
</dbReference>
<protein>
    <recommendedName>
        <fullName evidence="1">KIB1-4 beta-propeller domain-containing protein</fullName>
    </recommendedName>
</protein>
<keyword evidence="3" id="KW-1185">Reference proteome</keyword>
<evidence type="ECO:0000259" key="1">
    <source>
        <dbReference type="Pfam" id="PF03478"/>
    </source>
</evidence>
<comment type="caution">
    <text evidence="2">The sequence shown here is derived from an EMBL/GenBank/DDBJ whole genome shotgun (WGS) entry which is preliminary data.</text>
</comment>
<dbReference type="EMBL" id="JAAALK010000081">
    <property type="protein sequence ID" value="KAG8089875.1"/>
    <property type="molecule type" value="Genomic_DNA"/>
</dbReference>
<feature type="domain" description="KIB1-4 beta-propeller" evidence="1">
    <location>
        <begin position="90"/>
        <end position="370"/>
    </location>
</feature>
<accession>A0A8J6BQN7</accession>
<sequence length="414" mass="45463">MCRLMGSEQMSLWSSVSSEVVARRVSFSAAVCPPGRCSGGRQETVPTPLPCLALPDGTIHGFDKMTGHGVGGERAAYGRFFPSCAGYDVSCDGWLVFSNDDACLLVDPFTGDTVALPSIADSTLRFDGVEPVSDERDELCKDWRAPLMVSIRNLVFCSPELVAVKTARGLAQYNQIALCRPGAGRGWTANGPDKNRQWVEDMIFYQGKLYTVANNQDLSVVTITDDGDGAAQPRVSRVERVVEGSTMTTTGGQWQPTSDMFFLVESIHHELLMVRQRAILYTVYELPHSHLRRTPAASAVECVHSGRTEITVFRADLERARWTEVDSIGSDQALFVGGPCSRAVAVGEERNGVRGGRVFFINDERETGSYWYTRQRPCHVGVFDMVDGSVSDAMPGVSWPPYGVKEAAWIFPRI</sequence>
<organism evidence="2 3">
    <name type="scientific">Zizania palustris</name>
    <name type="common">Northern wild rice</name>
    <dbReference type="NCBI Taxonomy" id="103762"/>
    <lineage>
        <taxon>Eukaryota</taxon>
        <taxon>Viridiplantae</taxon>
        <taxon>Streptophyta</taxon>
        <taxon>Embryophyta</taxon>
        <taxon>Tracheophyta</taxon>
        <taxon>Spermatophyta</taxon>
        <taxon>Magnoliopsida</taxon>
        <taxon>Liliopsida</taxon>
        <taxon>Poales</taxon>
        <taxon>Poaceae</taxon>
        <taxon>BOP clade</taxon>
        <taxon>Oryzoideae</taxon>
        <taxon>Oryzeae</taxon>
        <taxon>Zizaniinae</taxon>
        <taxon>Zizania</taxon>
    </lineage>
</organism>
<proteinExistence type="predicted"/>
<dbReference type="AlphaFoldDB" id="A0A8J6BQN7"/>
<evidence type="ECO:0000313" key="2">
    <source>
        <dbReference type="EMBL" id="KAG8089875.1"/>
    </source>
</evidence>
<name>A0A8J6BQN7_ZIZPA</name>
<dbReference type="PANTHER" id="PTHR33110">
    <property type="entry name" value="F-BOX/KELCH-REPEAT PROTEIN-RELATED"/>
    <property type="match status" value="1"/>
</dbReference>
<dbReference type="Pfam" id="PF03478">
    <property type="entry name" value="Beta-prop_KIB1-4"/>
    <property type="match status" value="1"/>
</dbReference>
<dbReference type="PANTHER" id="PTHR33110:SF71">
    <property type="entry name" value="F-BOX_KELCH-REPEAT PROTEIN"/>
    <property type="match status" value="1"/>
</dbReference>